<comment type="caution">
    <text evidence="2">The sequence shown here is derived from an EMBL/GenBank/DDBJ whole genome shotgun (WGS) entry which is preliminary data.</text>
</comment>
<evidence type="ECO:0000313" key="2">
    <source>
        <dbReference type="EMBL" id="MEQ2308216.1"/>
    </source>
</evidence>
<accession>A0ABV0ZQ88</accession>
<protein>
    <submittedName>
        <fullName evidence="2">Uncharacterized protein</fullName>
    </submittedName>
</protein>
<proteinExistence type="predicted"/>
<gene>
    <name evidence="2" type="ORF">AMECASPLE_025962</name>
</gene>
<name>A0ABV0ZQ88_9TELE</name>
<reference evidence="2 3" key="1">
    <citation type="submission" date="2021-06" db="EMBL/GenBank/DDBJ databases">
        <authorList>
            <person name="Palmer J.M."/>
        </authorList>
    </citation>
    <scope>NUCLEOTIDE SEQUENCE [LARGE SCALE GENOMIC DNA]</scope>
    <source>
        <strain evidence="2 3">AS_MEX2019</strain>
        <tissue evidence="2">Muscle</tissue>
    </source>
</reference>
<dbReference type="Proteomes" id="UP001469553">
    <property type="component" value="Unassembled WGS sequence"/>
</dbReference>
<keyword evidence="3" id="KW-1185">Reference proteome</keyword>
<evidence type="ECO:0000313" key="3">
    <source>
        <dbReference type="Proteomes" id="UP001469553"/>
    </source>
</evidence>
<sequence>MQTSRQRDELKGTLGTRTCSLAVHVPRSSSLVDESTSLCFTRPKSPSVSWNLVIYEMYSPLLLGSSTCKEESLQVEDPRRRGLSTLQPHTNYLEGLPEKPKPPHDNLTCQSLFSGVPQNLPAAPLHSLK</sequence>
<feature type="region of interest" description="Disordered" evidence="1">
    <location>
        <begin position="75"/>
        <end position="110"/>
    </location>
</feature>
<evidence type="ECO:0000256" key="1">
    <source>
        <dbReference type="SAM" id="MobiDB-lite"/>
    </source>
</evidence>
<dbReference type="EMBL" id="JAHRIP010068439">
    <property type="protein sequence ID" value="MEQ2308216.1"/>
    <property type="molecule type" value="Genomic_DNA"/>
</dbReference>
<organism evidence="2 3">
    <name type="scientific">Ameca splendens</name>
    <dbReference type="NCBI Taxonomy" id="208324"/>
    <lineage>
        <taxon>Eukaryota</taxon>
        <taxon>Metazoa</taxon>
        <taxon>Chordata</taxon>
        <taxon>Craniata</taxon>
        <taxon>Vertebrata</taxon>
        <taxon>Euteleostomi</taxon>
        <taxon>Actinopterygii</taxon>
        <taxon>Neopterygii</taxon>
        <taxon>Teleostei</taxon>
        <taxon>Neoteleostei</taxon>
        <taxon>Acanthomorphata</taxon>
        <taxon>Ovalentaria</taxon>
        <taxon>Atherinomorphae</taxon>
        <taxon>Cyprinodontiformes</taxon>
        <taxon>Goodeidae</taxon>
        <taxon>Ameca</taxon>
    </lineage>
</organism>